<gene>
    <name evidence="1" type="ordered locus">Ftrac_0957</name>
</gene>
<dbReference type="HOGENOM" id="CLU_1553444_0_0_10"/>
<dbReference type="KEGG" id="mtt:Ftrac_0957"/>
<protein>
    <recommendedName>
        <fullName evidence="3">Blue (type 1) copper domain-containing protein</fullName>
    </recommendedName>
</protein>
<dbReference type="InterPro" id="IPR008972">
    <property type="entry name" value="Cupredoxin"/>
</dbReference>
<dbReference type="AlphaFoldDB" id="E4TTP1"/>
<accession>E4TTP1</accession>
<evidence type="ECO:0000313" key="2">
    <source>
        <dbReference type="Proteomes" id="UP000008720"/>
    </source>
</evidence>
<dbReference type="Proteomes" id="UP000008720">
    <property type="component" value="Chromosome"/>
</dbReference>
<name>E4TTP1_MARTH</name>
<dbReference type="SUPFAM" id="SSF49503">
    <property type="entry name" value="Cupredoxins"/>
    <property type="match status" value="1"/>
</dbReference>
<organism evidence="1 2">
    <name type="scientific">Marivirga tractuosa (strain ATCC 23168 / DSM 4126 / NBRC 15989 / NCIMB 1408 / VKM B-1430 / H-43)</name>
    <name type="common">Microscilla tractuosa</name>
    <name type="synonym">Flexibacter tractuosus</name>
    <dbReference type="NCBI Taxonomy" id="643867"/>
    <lineage>
        <taxon>Bacteria</taxon>
        <taxon>Pseudomonadati</taxon>
        <taxon>Bacteroidota</taxon>
        <taxon>Cytophagia</taxon>
        <taxon>Cytophagales</taxon>
        <taxon>Marivirgaceae</taxon>
        <taxon>Marivirga</taxon>
    </lineage>
</organism>
<evidence type="ECO:0000313" key="1">
    <source>
        <dbReference type="EMBL" id="ADR20958.1"/>
    </source>
</evidence>
<dbReference type="EMBL" id="CP002349">
    <property type="protein sequence ID" value="ADR20958.1"/>
    <property type="molecule type" value="Genomic_DNA"/>
</dbReference>
<reference evidence="1 2" key="1">
    <citation type="journal article" date="2011" name="Stand. Genomic Sci.">
        <title>Complete genome sequence of Marivirga tractuosa type strain (H-43).</title>
        <authorList>
            <person name="Pagani I."/>
            <person name="Chertkov O."/>
            <person name="Lapidus A."/>
            <person name="Lucas S."/>
            <person name="Del Rio T.G."/>
            <person name="Tice H."/>
            <person name="Copeland A."/>
            <person name="Cheng J.F."/>
            <person name="Nolan M."/>
            <person name="Saunders E."/>
            <person name="Pitluck S."/>
            <person name="Held B."/>
            <person name="Goodwin L."/>
            <person name="Liolios K."/>
            <person name="Ovchinikova G."/>
            <person name="Ivanova N."/>
            <person name="Mavromatis K."/>
            <person name="Pati A."/>
            <person name="Chen A."/>
            <person name="Palaniappan K."/>
            <person name="Land M."/>
            <person name="Hauser L."/>
            <person name="Jeffries C.D."/>
            <person name="Detter J.C."/>
            <person name="Han C."/>
            <person name="Tapia R."/>
            <person name="Ngatchou-Djao O.D."/>
            <person name="Rohde M."/>
            <person name="Goker M."/>
            <person name="Spring S."/>
            <person name="Sikorski J."/>
            <person name="Woyke T."/>
            <person name="Bristow J."/>
            <person name="Eisen J.A."/>
            <person name="Markowitz V."/>
            <person name="Hugenholtz P."/>
            <person name="Klenk H.P."/>
            <person name="Kyrpides N.C."/>
        </authorList>
    </citation>
    <scope>NUCLEOTIDE SEQUENCE [LARGE SCALE GENOMIC DNA]</scope>
    <source>
        <strain evidence="2">ATCC 23168 / DSM 4126 / NBRC 15989 / NCIMB 1408 / VKM B-1430 / H-43</strain>
    </source>
</reference>
<dbReference type="eggNOG" id="COG2335">
    <property type="taxonomic scope" value="Bacteria"/>
</dbReference>
<proteinExistence type="predicted"/>
<dbReference type="STRING" id="643867.Ftrac_0957"/>
<dbReference type="Gene3D" id="2.60.40.420">
    <property type="entry name" value="Cupredoxins - blue copper proteins"/>
    <property type="match status" value="1"/>
</dbReference>
<evidence type="ECO:0008006" key="3">
    <source>
        <dbReference type="Google" id="ProtNLM"/>
    </source>
</evidence>
<keyword evidence="2" id="KW-1185">Reference proteome</keyword>
<sequence>MFTIDLIKTKLLMDNLRKILFLIPIAFLSFSCEEEVDDMVDDNDDDDDNSVNIVEMTIDNSGASAYFVSEINGNEEVTTTNEDNSTWELTVGTRYVLTVTGASSHPFALRDSENNILLSMNSVDGSFEEDSDVDFQASGTSFNFTLTQALAGELDNYVCTVHLGMTGSITVN</sequence>